<sequence length="842" mass="87650">MKGNCSAGSGNVTSPNGESAPVRSVASSLTTWSSGSVEGQPGSTYRFFLSSATKTLWQADSRLARAGGSFTLVSDECVCEEQGAAMSPRAKAPGMPLAAWLAERTDEQLVALLRLRPDLTQPPPGSIAALAARAAARQSVKAATDDLDFLNLAVLDALLTLGADTVVATFAELAELFGERADGAEIRATVEDLCERALVWGDPTGDGALRVVAEVASCLPWYPGQATVEAASMSATEIDAALATLDGAARDLLDKLLEGSPIGRTRDAMPGTPPDRPVPRLLAAGLLRRLDEDTVILPRLVGQVLRGATPGPVSLSAPDPTVTTTKASDVDAVAAGAALDFLREVEVVLETLSAAPVPELRSGGLGIREVKRLTKATGIDERRLGLILEVAAGAGLIAPGIPEPDPTDSAASSWAPTVAADRFIESPTAVKWQLLMSAWLDLPGRPSLVGTRGADGKPYAALSDSLFSTAAPFDRRLLLETLDALPPGAGVDAESASQAMVWKRPRWSARLQRDPVADLLTEAHAVGAVGRGALATPLRRLLAGADEEAVVAAMDKVLPAPIDHFLLQADLTVIVPGPLERALAEQLAAVATVESAGAAMVYRIDESSVRRALDTGKTAGELHALFAKHSKTPVPQALTYLIDDAARRHGQLRVGMASSFVRCEDTALLAQAVAAPATERVELRMLAPTVAVSQAPISEVLNALRSAGFAPAAEDATGAIVDLRVRGARVPSPGRRRGYRQTTGPSDQTLGAIVAVLRKVASAPPTGLRLDPAVAISELQQAAHHQESVVIGYVDPAGVATQRVVAPINVRGGQLTAYDPASGRVREFAIHRVTSVVSADSG</sequence>
<evidence type="ECO:0000256" key="1">
    <source>
        <dbReference type="SAM" id="MobiDB-lite"/>
    </source>
</evidence>
<dbReference type="EMBL" id="UGQM01000001">
    <property type="protein sequence ID" value="STZ45502.1"/>
    <property type="molecule type" value="Genomic_DNA"/>
</dbReference>
<dbReference type="Pfam" id="PF13625">
    <property type="entry name" value="Helicase_C_3"/>
    <property type="match status" value="1"/>
</dbReference>
<keyword evidence="3" id="KW-0238">DNA-binding</keyword>
<evidence type="ECO:0000313" key="3">
    <source>
        <dbReference type="EMBL" id="STZ45502.1"/>
    </source>
</evidence>
<dbReference type="GO" id="GO:0003677">
    <property type="term" value="F:DNA binding"/>
    <property type="evidence" value="ECO:0007669"/>
    <property type="project" value="UniProtKB-KW"/>
</dbReference>
<feature type="compositionally biased region" description="Polar residues" evidence="1">
    <location>
        <begin position="1"/>
        <end position="17"/>
    </location>
</feature>
<proteinExistence type="predicted"/>
<dbReference type="PROSITE" id="PS52050">
    <property type="entry name" value="WYL"/>
    <property type="match status" value="1"/>
</dbReference>
<reference evidence="3 4" key="1">
    <citation type="submission" date="2018-06" db="EMBL/GenBank/DDBJ databases">
        <authorList>
            <consortium name="Pathogen Informatics"/>
            <person name="Doyle S."/>
        </authorList>
    </citation>
    <scope>NUCLEOTIDE SEQUENCE [LARGE SCALE GENOMIC DNA]</scope>
    <source>
        <strain evidence="3 4">NCTC10742</strain>
    </source>
</reference>
<evidence type="ECO:0000313" key="4">
    <source>
        <dbReference type="Proteomes" id="UP000254291"/>
    </source>
</evidence>
<dbReference type="InterPro" id="IPR032830">
    <property type="entry name" value="XPB/Ssl2_N"/>
</dbReference>
<protein>
    <submittedName>
        <fullName evidence="3">DNA-binding protein</fullName>
    </submittedName>
</protein>
<organism evidence="3 4">
    <name type="scientific">Mycolicibacterium gilvum</name>
    <dbReference type="NCBI Taxonomy" id="1804"/>
    <lineage>
        <taxon>Bacteria</taxon>
        <taxon>Bacillati</taxon>
        <taxon>Actinomycetota</taxon>
        <taxon>Actinomycetes</taxon>
        <taxon>Mycobacteriales</taxon>
        <taxon>Mycobacteriaceae</taxon>
        <taxon>Mycolicibacterium</taxon>
    </lineage>
</organism>
<gene>
    <name evidence="3" type="ORF">NCTC10742_04756</name>
</gene>
<dbReference type="AlphaFoldDB" id="A0A378SRS4"/>
<feature type="region of interest" description="Disordered" evidence="1">
    <location>
        <begin position="1"/>
        <end position="22"/>
    </location>
</feature>
<accession>A0A378SRS4</accession>
<evidence type="ECO:0000259" key="2">
    <source>
        <dbReference type="Pfam" id="PF13625"/>
    </source>
</evidence>
<dbReference type="Proteomes" id="UP000254291">
    <property type="component" value="Unassembled WGS sequence"/>
</dbReference>
<name>A0A378SRS4_9MYCO</name>
<feature type="domain" description="Helicase XPB/Ssl2 N-terminal" evidence="2">
    <location>
        <begin position="565"/>
        <end position="686"/>
    </location>
</feature>